<dbReference type="SMART" id="SM00220">
    <property type="entry name" value="S_TKc"/>
    <property type="match status" value="1"/>
</dbReference>
<feature type="binding site" evidence="3">
    <location>
        <position position="53"/>
    </location>
    <ligand>
        <name>ATP</name>
        <dbReference type="ChEBI" id="CHEBI:30616"/>
    </ligand>
</feature>
<dbReference type="InterPro" id="IPR008271">
    <property type="entry name" value="Ser/Thr_kinase_AS"/>
</dbReference>
<dbReference type="InterPro" id="IPR017441">
    <property type="entry name" value="Protein_kinase_ATP_BS"/>
</dbReference>
<sequence length="290" mass="31945">MSQSTNQIAPGTLIANGNIRLQELIGEGGFGAVYRAVSVENGSTGRGETFAVKVQSRTNISKVRANVQIREGALHSLVSGSHPSITSLLQIHSNPEHLFFVMPYVVGGNLFAHISSKRYLGQNELIKSVFGQMLDAVTHLHLHGVFHRDLKPENILCLDEQGSKVVVCDFGLATTSALSQEFRTGSVHHMSPECAASARPTESYSPRANDIWSLGIILVNMVTGRAPWSTASPKDPRFITYLQSPTNFFQTHLPISPSFIKLLIRVLDPNKNTRASMKEFREAFEEIETF</sequence>
<name>A0A5C3KUV1_COPMA</name>
<evidence type="ECO:0000256" key="4">
    <source>
        <dbReference type="RuleBase" id="RU000304"/>
    </source>
</evidence>
<dbReference type="SUPFAM" id="SSF56112">
    <property type="entry name" value="Protein kinase-like (PK-like)"/>
    <property type="match status" value="1"/>
</dbReference>
<dbReference type="PROSITE" id="PS50011">
    <property type="entry name" value="PROTEIN_KINASE_DOM"/>
    <property type="match status" value="1"/>
</dbReference>
<dbReference type="GO" id="GO:0010506">
    <property type="term" value="P:regulation of autophagy"/>
    <property type="evidence" value="ECO:0007669"/>
    <property type="project" value="InterPro"/>
</dbReference>
<organism evidence="6 7">
    <name type="scientific">Coprinopsis marcescibilis</name>
    <name type="common">Agaric fungus</name>
    <name type="synonym">Psathyrella marcescibilis</name>
    <dbReference type="NCBI Taxonomy" id="230819"/>
    <lineage>
        <taxon>Eukaryota</taxon>
        <taxon>Fungi</taxon>
        <taxon>Dikarya</taxon>
        <taxon>Basidiomycota</taxon>
        <taxon>Agaricomycotina</taxon>
        <taxon>Agaricomycetes</taxon>
        <taxon>Agaricomycetidae</taxon>
        <taxon>Agaricales</taxon>
        <taxon>Agaricineae</taxon>
        <taxon>Psathyrellaceae</taxon>
        <taxon>Coprinopsis</taxon>
    </lineage>
</organism>
<gene>
    <name evidence="6" type="ORF">FA15DRAFT_723530</name>
</gene>
<dbReference type="Pfam" id="PF00069">
    <property type="entry name" value="Pkinase"/>
    <property type="match status" value="1"/>
</dbReference>
<dbReference type="InterPro" id="IPR045269">
    <property type="entry name" value="Atg1-like"/>
</dbReference>
<evidence type="ECO:0000313" key="6">
    <source>
        <dbReference type="EMBL" id="TFK19668.1"/>
    </source>
</evidence>
<keyword evidence="2 3" id="KW-0067">ATP-binding</keyword>
<dbReference type="OrthoDB" id="541276at2759"/>
<keyword evidence="1 3" id="KW-0547">Nucleotide-binding</keyword>
<dbReference type="GO" id="GO:0005737">
    <property type="term" value="C:cytoplasm"/>
    <property type="evidence" value="ECO:0007669"/>
    <property type="project" value="TreeGrafter"/>
</dbReference>
<feature type="non-terminal residue" evidence="6">
    <location>
        <position position="290"/>
    </location>
</feature>
<dbReference type="InterPro" id="IPR000719">
    <property type="entry name" value="Prot_kinase_dom"/>
</dbReference>
<dbReference type="Proteomes" id="UP000307440">
    <property type="component" value="Unassembled WGS sequence"/>
</dbReference>
<reference evidence="6 7" key="1">
    <citation type="journal article" date="2019" name="Nat. Ecol. Evol.">
        <title>Megaphylogeny resolves global patterns of mushroom evolution.</title>
        <authorList>
            <person name="Varga T."/>
            <person name="Krizsan K."/>
            <person name="Foldi C."/>
            <person name="Dima B."/>
            <person name="Sanchez-Garcia M."/>
            <person name="Sanchez-Ramirez S."/>
            <person name="Szollosi G.J."/>
            <person name="Szarkandi J.G."/>
            <person name="Papp V."/>
            <person name="Albert L."/>
            <person name="Andreopoulos W."/>
            <person name="Angelini C."/>
            <person name="Antonin V."/>
            <person name="Barry K.W."/>
            <person name="Bougher N.L."/>
            <person name="Buchanan P."/>
            <person name="Buyck B."/>
            <person name="Bense V."/>
            <person name="Catcheside P."/>
            <person name="Chovatia M."/>
            <person name="Cooper J."/>
            <person name="Damon W."/>
            <person name="Desjardin D."/>
            <person name="Finy P."/>
            <person name="Geml J."/>
            <person name="Haridas S."/>
            <person name="Hughes K."/>
            <person name="Justo A."/>
            <person name="Karasinski D."/>
            <person name="Kautmanova I."/>
            <person name="Kiss B."/>
            <person name="Kocsube S."/>
            <person name="Kotiranta H."/>
            <person name="LaButti K.M."/>
            <person name="Lechner B.E."/>
            <person name="Liimatainen K."/>
            <person name="Lipzen A."/>
            <person name="Lukacs Z."/>
            <person name="Mihaltcheva S."/>
            <person name="Morgado L.N."/>
            <person name="Niskanen T."/>
            <person name="Noordeloos M.E."/>
            <person name="Ohm R.A."/>
            <person name="Ortiz-Santana B."/>
            <person name="Ovrebo C."/>
            <person name="Racz N."/>
            <person name="Riley R."/>
            <person name="Savchenko A."/>
            <person name="Shiryaev A."/>
            <person name="Soop K."/>
            <person name="Spirin V."/>
            <person name="Szebenyi C."/>
            <person name="Tomsovsky M."/>
            <person name="Tulloss R.E."/>
            <person name="Uehling J."/>
            <person name="Grigoriev I.V."/>
            <person name="Vagvolgyi C."/>
            <person name="Papp T."/>
            <person name="Martin F.M."/>
            <person name="Miettinen O."/>
            <person name="Hibbett D.S."/>
            <person name="Nagy L.G."/>
        </authorList>
    </citation>
    <scope>NUCLEOTIDE SEQUENCE [LARGE SCALE GENOMIC DNA]</scope>
    <source>
        <strain evidence="6 7">CBS 121175</strain>
    </source>
</reference>
<evidence type="ECO:0000313" key="7">
    <source>
        <dbReference type="Proteomes" id="UP000307440"/>
    </source>
</evidence>
<dbReference type="EMBL" id="ML210330">
    <property type="protein sequence ID" value="TFK19668.1"/>
    <property type="molecule type" value="Genomic_DNA"/>
</dbReference>
<evidence type="ECO:0000256" key="3">
    <source>
        <dbReference type="PROSITE-ProRule" id="PRU10141"/>
    </source>
</evidence>
<keyword evidence="4" id="KW-0723">Serine/threonine-protein kinase</keyword>
<feature type="domain" description="Protein kinase" evidence="5">
    <location>
        <begin position="19"/>
        <end position="290"/>
    </location>
</feature>
<dbReference type="GO" id="GO:0005524">
    <property type="term" value="F:ATP binding"/>
    <property type="evidence" value="ECO:0007669"/>
    <property type="project" value="UniProtKB-UniRule"/>
</dbReference>
<proteinExistence type="inferred from homology"/>
<dbReference type="PROSITE" id="PS00108">
    <property type="entry name" value="PROTEIN_KINASE_ST"/>
    <property type="match status" value="1"/>
</dbReference>
<dbReference type="Gene3D" id="1.10.510.10">
    <property type="entry name" value="Transferase(Phosphotransferase) domain 1"/>
    <property type="match status" value="1"/>
</dbReference>
<keyword evidence="7" id="KW-1185">Reference proteome</keyword>
<protein>
    <submittedName>
        <fullName evidence="6">Pkinase-domain-containing protein</fullName>
    </submittedName>
</protein>
<evidence type="ECO:0000256" key="1">
    <source>
        <dbReference type="ARBA" id="ARBA00022741"/>
    </source>
</evidence>
<comment type="similarity">
    <text evidence="4">Belongs to the protein kinase superfamily.</text>
</comment>
<evidence type="ECO:0000259" key="5">
    <source>
        <dbReference type="PROSITE" id="PS50011"/>
    </source>
</evidence>
<dbReference type="STRING" id="230819.A0A5C3KUV1"/>
<dbReference type="PANTHER" id="PTHR24348">
    <property type="entry name" value="SERINE/THREONINE-PROTEIN KINASE UNC-51-RELATED"/>
    <property type="match status" value="1"/>
</dbReference>
<dbReference type="InterPro" id="IPR011009">
    <property type="entry name" value="Kinase-like_dom_sf"/>
</dbReference>
<dbReference type="GO" id="GO:0004674">
    <property type="term" value="F:protein serine/threonine kinase activity"/>
    <property type="evidence" value="ECO:0007669"/>
    <property type="project" value="UniProtKB-KW"/>
</dbReference>
<dbReference type="PROSITE" id="PS00107">
    <property type="entry name" value="PROTEIN_KINASE_ATP"/>
    <property type="match status" value="1"/>
</dbReference>
<evidence type="ECO:0000256" key="2">
    <source>
        <dbReference type="ARBA" id="ARBA00022840"/>
    </source>
</evidence>
<accession>A0A5C3KUV1</accession>
<dbReference type="AlphaFoldDB" id="A0A5C3KUV1"/>
<keyword evidence="6" id="KW-0418">Kinase</keyword>
<keyword evidence="6" id="KW-0808">Transferase</keyword>